<evidence type="ECO:0000256" key="12">
    <source>
        <dbReference type="ARBA" id="ARBA00022843"/>
    </source>
</evidence>
<dbReference type="PANTHER" id="PTHR16515:SF49">
    <property type="entry name" value="GASTRULA ZINC FINGER PROTEIN XLCGF49.1-LIKE-RELATED"/>
    <property type="match status" value="1"/>
</dbReference>
<feature type="region of interest" description="Disordered" evidence="18">
    <location>
        <begin position="557"/>
        <end position="580"/>
    </location>
</feature>
<dbReference type="Pfam" id="PF00096">
    <property type="entry name" value="zf-C2H2"/>
    <property type="match status" value="8"/>
</dbReference>
<dbReference type="PROSITE" id="PS00028">
    <property type="entry name" value="ZINC_FINGER_C2H2_1"/>
    <property type="match status" value="7"/>
</dbReference>
<comment type="subcellular location">
    <subcellularLocation>
        <location evidence="2">Nucleus</location>
    </subcellularLocation>
</comment>
<organism evidence="21 22">
    <name type="scientific">Desmophyllum pertusum</name>
    <dbReference type="NCBI Taxonomy" id="174260"/>
    <lineage>
        <taxon>Eukaryota</taxon>
        <taxon>Metazoa</taxon>
        <taxon>Cnidaria</taxon>
        <taxon>Anthozoa</taxon>
        <taxon>Hexacorallia</taxon>
        <taxon>Scleractinia</taxon>
        <taxon>Caryophylliina</taxon>
        <taxon>Caryophylliidae</taxon>
        <taxon>Desmophyllum</taxon>
    </lineage>
</organism>
<dbReference type="GO" id="GO:0005634">
    <property type="term" value="C:nucleus"/>
    <property type="evidence" value="ECO:0007669"/>
    <property type="project" value="UniProtKB-SubCell"/>
</dbReference>
<dbReference type="InterPro" id="IPR036236">
    <property type="entry name" value="Znf_C2H2_sf"/>
</dbReference>
<feature type="domain" description="C2H2-type" evidence="19">
    <location>
        <begin position="407"/>
        <end position="434"/>
    </location>
</feature>
<evidence type="ECO:0000256" key="9">
    <source>
        <dbReference type="ARBA" id="ARBA00022737"/>
    </source>
</evidence>
<dbReference type="GO" id="GO:0045892">
    <property type="term" value="P:negative regulation of DNA-templated transcription"/>
    <property type="evidence" value="ECO:0007669"/>
    <property type="project" value="UniProtKB-ARBA"/>
</dbReference>
<evidence type="ECO:0000256" key="10">
    <source>
        <dbReference type="ARBA" id="ARBA00022771"/>
    </source>
</evidence>
<dbReference type="PROSITE" id="PS50280">
    <property type="entry name" value="SET"/>
    <property type="match status" value="1"/>
</dbReference>
<dbReference type="EC" id="2.1.1.354" evidence="21"/>
<feature type="region of interest" description="Disordered" evidence="18">
    <location>
        <begin position="1"/>
        <end position="73"/>
    </location>
</feature>
<dbReference type="CDD" id="cd19193">
    <property type="entry name" value="PR-SET_PRDM7_9"/>
    <property type="match status" value="1"/>
</dbReference>
<dbReference type="SUPFAM" id="SSF57667">
    <property type="entry name" value="beta-beta-alpha zinc fingers"/>
    <property type="match status" value="4"/>
</dbReference>
<dbReference type="InterPro" id="IPR044417">
    <property type="entry name" value="PRDM7_9_PR-SET"/>
</dbReference>
<dbReference type="SMART" id="SM00355">
    <property type="entry name" value="ZnF_C2H2"/>
    <property type="match status" value="8"/>
</dbReference>
<dbReference type="EMBL" id="MU825424">
    <property type="protein sequence ID" value="KAJ7389840.1"/>
    <property type="molecule type" value="Genomic_DNA"/>
</dbReference>
<keyword evidence="11" id="KW-0862">Zinc</keyword>
<dbReference type="GO" id="GO:0032259">
    <property type="term" value="P:methylation"/>
    <property type="evidence" value="ECO:0007669"/>
    <property type="project" value="UniProtKB-KW"/>
</dbReference>
<keyword evidence="16" id="KW-0539">Nucleus</keyword>
<keyword evidence="22" id="KW-1185">Reference proteome</keyword>
<evidence type="ECO:0000256" key="4">
    <source>
        <dbReference type="ARBA" id="ARBA00022499"/>
    </source>
</evidence>
<evidence type="ECO:0000256" key="3">
    <source>
        <dbReference type="ARBA" id="ARBA00006991"/>
    </source>
</evidence>
<dbReference type="SMART" id="SM00317">
    <property type="entry name" value="SET"/>
    <property type="match status" value="1"/>
</dbReference>
<feature type="domain" description="C2H2-type" evidence="19">
    <location>
        <begin position="379"/>
        <end position="406"/>
    </location>
</feature>
<name>A0A9W9ZYJ6_9CNID</name>
<accession>A0A9W9ZYJ6</accession>
<dbReference type="GO" id="GO:0140999">
    <property type="term" value="F:histone H3K4 trimethyltransferase activity"/>
    <property type="evidence" value="ECO:0007669"/>
    <property type="project" value="UniProtKB-EC"/>
</dbReference>
<evidence type="ECO:0000313" key="21">
    <source>
        <dbReference type="EMBL" id="KAJ7389840.1"/>
    </source>
</evidence>
<feature type="domain" description="C2H2-type" evidence="19">
    <location>
        <begin position="253"/>
        <end position="282"/>
    </location>
</feature>
<comment type="similarity">
    <text evidence="3">Belongs to the krueppel C2H2-type zinc-finger protein family.</text>
</comment>
<evidence type="ECO:0000256" key="16">
    <source>
        <dbReference type="ARBA" id="ARBA00023242"/>
    </source>
</evidence>
<dbReference type="InterPro" id="IPR001214">
    <property type="entry name" value="SET_dom"/>
</dbReference>
<feature type="domain" description="C2H2-type" evidence="19">
    <location>
        <begin position="351"/>
        <end position="378"/>
    </location>
</feature>
<evidence type="ECO:0000256" key="2">
    <source>
        <dbReference type="ARBA" id="ARBA00004123"/>
    </source>
</evidence>
<evidence type="ECO:0000256" key="6">
    <source>
        <dbReference type="ARBA" id="ARBA00022679"/>
    </source>
</evidence>
<keyword evidence="10 17" id="KW-0863">Zinc-finger</keyword>
<feature type="compositionally biased region" description="Acidic residues" evidence="18">
    <location>
        <begin position="30"/>
        <end position="60"/>
    </location>
</feature>
<evidence type="ECO:0000256" key="8">
    <source>
        <dbReference type="ARBA" id="ARBA00022723"/>
    </source>
</evidence>
<dbReference type="AlphaFoldDB" id="A0A9W9ZYJ6"/>
<evidence type="ECO:0000256" key="13">
    <source>
        <dbReference type="ARBA" id="ARBA00023015"/>
    </source>
</evidence>
<proteinExistence type="inferred from homology"/>
<comment type="caution">
    <text evidence="21">The sequence shown here is derived from an EMBL/GenBank/DDBJ whole genome shotgun (WGS) entry which is preliminary data.</text>
</comment>
<keyword evidence="9" id="KW-0677">Repeat</keyword>
<keyword evidence="5 21" id="KW-0489">Methyltransferase</keyword>
<feature type="domain" description="C2H2-type" evidence="19">
    <location>
        <begin position="435"/>
        <end position="462"/>
    </location>
</feature>
<dbReference type="FunFam" id="3.30.160.60:FF:002343">
    <property type="entry name" value="Zinc finger protein 33A"/>
    <property type="match status" value="1"/>
</dbReference>
<keyword evidence="4" id="KW-1017">Isopeptide bond</keyword>
<keyword evidence="12" id="KW-0832">Ubl conjugation</keyword>
<evidence type="ECO:0000256" key="7">
    <source>
        <dbReference type="ARBA" id="ARBA00022691"/>
    </source>
</evidence>
<dbReference type="PROSITE" id="PS50157">
    <property type="entry name" value="ZINC_FINGER_C2H2_2"/>
    <property type="match status" value="8"/>
</dbReference>
<dbReference type="InterPro" id="IPR013087">
    <property type="entry name" value="Znf_C2H2_type"/>
</dbReference>
<feature type="domain" description="SET" evidence="20">
    <location>
        <begin position="108"/>
        <end position="225"/>
    </location>
</feature>
<keyword evidence="7" id="KW-0949">S-adenosyl-L-methionine</keyword>
<dbReference type="FunFam" id="3.30.160.60:FF:002239">
    <property type="entry name" value="Zinc finger protein 226"/>
    <property type="match status" value="1"/>
</dbReference>
<evidence type="ECO:0000256" key="18">
    <source>
        <dbReference type="SAM" id="MobiDB-lite"/>
    </source>
</evidence>
<dbReference type="Proteomes" id="UP001163046">
    <property type="component" value="Unassembled WGS sequence"/>
</dbReference>
<evidence type="ECO:0000259" key="20">
    <source>
        <dbReference type="PROSITE" id="PS50280"/>
    </source>
</evidence>
<reference evidence="21" key="1">
    <citation type="submission" date="2023-01" db="EMBL/GenBank/DDBJ databases">
        <title>Genome assembly of the deep-sea coral Lophelia pertusa.</title>
        <authorList>
            <person name="Herrera S."/>
            <person name="Cordes E."/>
        </authorList>
    </citation>
    <scope>NUCLEOTIDE SEQUENCE</scope>
    <source>
        <strain evidence="21">USNM1676648</strain>
        <tissue evidence="21">Polyp</tissue>
    </source>
</reference>
<evidence type="ECO:0000259" key="19">
    <source>
        <dbReference type="PROSITE" id="PS50157"/>
    </source>
</evidence>
<dbReference type="Gene3D" id="2.170.270.10">
    <property type="entry name" value="SET domain"/>
    <property type="match status" value="1"/>
</dbReference>
<dbReference type="PANTHER" id="PTHR16515">
    <property type="entry name" value="PR DOMAIN ZINC FINGER PROTEIN"/>
    <property type="match status" value="1"/>
</dbReference>
<dbReference type="Pfam" id="PF21549">
    <property type="entry name" value="PRDM2_PR"/>
    <property type="match status" value="1"/>
</dbReference>
<keyword evidence="14" id="KW-0238">DNA-binding</keyword>
<protein>
    <submittedName>
        <fullName evidence="21">Histone-lysine N-methyltransferase prdm9</fullName>
        <ecNumber evidence="21">2.1.1.354</ecNumber>
    </submittedName>
</protein>
<dbReference type="OrthoDB" id="40579at2759"/>
<comment type="function">
    <text evidence="1">May be involved in transcriptional regulation.</text>
</comment>
<dbReference type="InterPro" id="IPR050331">
    <property type="entry name" value="Zinc_finger"/>
</dbReference>
<evidence type="ECO:0000256" key="1">
    <source>
        <dbReference type="ARBA" id="ARBA00003767"/>
    </source>
</evidence>
<dbReference type="Gene3D" id="3.30.160.60">
    <property type="entry name" value="Classic Zinc Finger"/>
    <property type="match status" value="7"/>
</dbReference>
<evidence type="ECO:0000256" key="15">
    <source>
        <dbReference type="ARBA" id="ARBA00023163"/>
    </source>
</evidence>
<dbReference type="FunFam" id="3.30.160.60:FF:000912">
    <property type="entry name" value="Zinc finger protein 660"/>
    <property type="match status" value="1"/>
</dbReference>
<keyword evidence="13" id="KW-0805">Transcription regulation</keyword>
<keyword evidence="15" id="KW-0804">Transcription</keyword>
<keyword evidence="8" id="KW-0479">Metal-binding</keyword>
<feature type="compositionally biased region" description="Basic and acidic residues" evidence="18">
    <location>
        <begin position="11"/>
        <end position="22"/>
    </location>
</feature>
<feature type="domain" description="C2H2-type" evidence="19">
    <location>
        <begin position="323"/>
        <end position="350"/>
    </location>
</feature>
<evidence type="ECO:0000313" key="22">
    <source>
        <dbReference type="Proteomes" id="UP001163046"/>
    </source>
</evidence>
<evidence type="ECO:0000256" key="14">
    <source>
        <dbReference type="ARBA" id="ARBA00023125"/>
    </source>
</evidence>
<evidence type="ECO:0000256" key="17">
    <source>
        <dbReference type="PROSITE-ProRule" id="PRU00042"/>
    </source>
</evidence>
<dbReference type="InterPro" id="IPR046341">
    <property type="entry name" value="SET_dom_sf"/>
</dbReference>
<gene>
    <name evidence="21" type="primary">PRDM9_5</name>
    <name evidence="21" type="ORF">OS493_028809</name>
</gene>
<evidence type="ECO:0000256" key="5">
    <source>
        <dbReference type="ARBA" id="ARBA00022603"/>
    </source>
</evidence>
<dbReference type="SUPFAM" id="SSF82199">
    <property type="entry name" value="SET domain"/>
    <property type="match status" value="1"/>
</dbReference>
<keyword evidence="6 21" id="KW-0808">Transferase</keyword>
<sequence length="611" mass="68364">MGVGTRATAKKTKEGNRRRNANDPEITGVDADDFEEEDADGEETGSDSSGDEDEDLEAGEDGQTKSVHRGTSSKPVRRKIIELKYYFGEDLPDAELSKLAQAEVIVPPGLEVKESTIPRAGRGVFAKCVIPKHDFFGPFVGRKVTPEEAKHYKDSPYVWEVRDDYGKLMHLVDGRDAFQSNWLRYVNCSRKATDQNIRAVQYDGNIYYMATKQIEIGDELLTFYGEKSAKILGIKTSKKGAPKDKQEIDDESFACKNCGKMYSNPASLIGHLKYKCNTGQQRSIFVPQPTGPRAAIPKIKVTEEYARQQNEKLKKFKCDECEHKCEECGKEFTLLKHLQRHQLVHTGEKPYKCHLCGRAFSQQGSLQAHSRTHTGVKPYSCKICGRAFALQSPLLSHMRTHSQEKAFKCTTCGKAFTHRNTLSRHELIHTGIRPFKCDKCGKTFTQTNDLKRHSRIHTGLRPYKCHICGKAFTVEFTLVCHVRTHTGSRPYQCDHCDKTFTQPGARLKHARKNHPDKPLPGRLYLDYFIFRSRVLPLQPIKIQDRLKLLMSLATETPASGGNAADEVQASNGGGDVEMPAESNVIPSSAVVVVDVAIVLPEQEAAVQSASC</sequence>
<feature type="domain" description="C2H2-type" evidence="19">
    <location>
        <begin position="463"/>
        <end position="490"/>
    </location>
</feature>
<evidence type="ECO:0000256" key="11">
    <source>
        <dbReference type="ARBA" id="ARBA00022833"/>
    </source>
</evidence>
<dbReference type="GO" id="GO:0008270">
    <property type="term" value="F:zinc ion binding"/>
    <property type="evidence" value="ECO:0007669"/>
    <property type="project" value="UniProtKB-KW"/>
</dbReference>
<feature type="domain" description="C2H2-type" evidence="19">
    <location>
        <begin position="491"/>
        <end position="518"/>
    </location>
</feature>
<dbReference type="GO" id="GO:0043565">
    <property type="term" value="F:sequence-specific DNA binding"/>
    <property type="evidence" value="ECO:0007669"/>
    <property type="project" value="UniProtKB-ARBA"/>
</dbReference>
<dbReference type="FunFam" id="3.30.160.60:FF:002075">
    <property type="entry name" value="zinc finger protein 646"/>
    <property type="match status" value="1"/>
</dbReference>
<dbReference type="FunFam" id="3.30.160.60:FF:000247">
    <property type="entry name" value="Zinc finger protein 236"/>
    <property type="match status" value="1"/>
</dbReference>
<dbReference type="FunFam" id="3.30.160.60:FF:000012">
    <property type="entry name" value="RB-associated KRAB zinc finger protein-like"/>
    <property type="match status" value="1"/>
</dbReference>